<dbReference type="InterPro" id="IPR051710">
    <property type="entry name" value="Phosphatase_SH3-domain"/>
</dbReference>
<dbReference type="Pfam" id="PF00300">
    <property type="entry name" value="His_Phos_1"/>
    <property type="match status" value="1"/>
</dbReference>
<dbReference type="STRING" id="1188229.GlitD10_0110"/>
<dbReference type="InterPro" id="IPR029033">
    <property type="entry name" value="His_PPase_superfam"/>
</dbReference>
<name>A0A1J0A909_9CYAN</name>
<dbReference type="Proteomes" id="UP000180235">
    <property type="component" value="Chromosome"/>
</dbReference>
<organism evidence="2 3">
    <name type="scientific">Gloeomargarita lithophora Alchichica-D10</name>
    <dbReference type="NCBI Taxonomy" id="1188229"/>
    <lineage>
        <taxon>Bacteria</taxon>
        <taxon>Bacillati</taxon>
        <taxon>Cyanobacteriota</taxon>
        <taxon>Cyanophyceae</taxon>
        <taxon>Gloeomargaritales</taxon>
        <taxon>Gloeomargaritaceae</taxon>
        <taxon>Gloeomargarita</taxon>
    </lineage>
</organism>
<dbReference type="SMART" id="SM00855">
    <property type="entry name" value="PGAM"/>
    <property type="match status" value="1"/>
</dbReference>
<dbReference type="InterPro" id="IPR013078">
    <property type="entry name" value="His_Pase_superF_clade-1"/>
</dbReference>
<feature type="region of interest" description="Disordered" evidence="1">
    <location>
        <begin position="1"/>
        <end position="28"/>
    </location>
</feature>
<keyword evidence="3" id="KW-1185">Reference proteome</keyword>
<evidence type="ECO:0000313" key="2">
    <source>
        <dbReference type="EMBL" id="APB32411.1"/>
    </source>
</evidence>
<protein>
    <submittedName>
        <fullName evidence="2">Phosphoglycerate mutase</fullName>
    </submittedName>
</protein>
<dbReference type="Gene3D" id="3.40.50.1240">
    <property type="entry name" value="Phosphoglycerate mutase-like"/>
    <property type="match status" value="1"/>
</dbReference>
<sequence>MHRQDTDNPDWRAQAVYPDDPDLSPQGQEQAQQLAHFLAPHALDYIFTSPFLRAMRTAWPVAQRQKLTLKIEPGLGEFLNPDWFAAPPKRHALTWLQQEFPLIDPDYRPRFNPQFPEEDLAAIARASRVAAQLVQEFTGNVLMVGHGVSVWGATWGVLPDQPEIQCDLGSLIEIQQTPTGWQLVRTGATDYLSL</sequence>
<feature type="compositionally biased region" description="Basic and acidic residues" evidence="1">
    <location>
        <begin position="1"/>
        <end position="10"/>
    </location>
</feature>
<evidence type="ECO:0000313" key="3">
    <source>
        <dbReference type="Proteomes" id="UP000180235"/>
    </source>
</evidence>
<gene>
    <name evidence="2" type="ORF">GlitD10_0110</name>
</gene>
<dbReference type="PANTHER" id="PTHR16469:SF27">
    <property type="entry name" value="UBIQUITIN-ASSOCIATED AND SH3 DOMAIN-CONTAINING BA-RELATED"/>
    <property type="match status" value="1"/>
</dbReference>
<proteinExistence type="predicted"/>
<dbReference type="AlphaFoldDB" id="A0A1J0A909"/>
<dbReference type="PANTHER" id="PTHR16469">
    <property type="entry name" value="UBIQUITIN-ASSOCIATED AND SH3 DOMAIN-CONTAINING BA-RELATED"/>
    <property type="match status" value="1"/>
</dbReference>
<dbReference type="KEGG" id="glt:GlitD10_0110"/>
<dbReference type="SUPFAM" id="SSF53254">
    <property type="entry name" value="Phosphoglycerate mutase-like"/>
    <property type="match status" value="1"/>
</dbReference>
<reference evidence="2 3" key="1">
    <citation type="submission" date="2016-10" db="EMBL/GenBank/DDBJ databases">
        <title>Description of Gloeomargarita lithophora gen. nov., sp. nov., a thylakoid-bearing basal-branching cyanobacterium with intracellular carbonates, and proposal for Gloeomargaritales ord. nov.</title>
        <authorList>
            <person name="Moreira D."/>
            <person name="Tavera R."/>
            <person name="Benzerara K."/>
            <person name="Skouri-Panet F."/>
            <person name="Couradeau E."/>
            <person name="Gerard E."/>
            <person name="Loussert C."/>
            <person name="Novelo E."/>
            <person name="Zivanovic Y."/>
            <person name="Lopez-Garcia P."/>
        </authorList>
    </citation>
    <scope>NUCLEOTIDE SEQUENCE [LARGE SCALE GENOMIC DNA]</scope>
    <source>
        <strain evidence="2 3">D10</strain>
    </source>
</reference>
<evidence type="ECO:0000256" key="1">
    <source>
        <dbReference type="SAM" id="MobiDB-lite"/>
    </source>
</evidence>
<dbReference type="CDD" id="cd07067">
    <property type="entry name" value="HP_PGM_like"/>
    <property type="match status" value="1"/>
</dbReference>
<dbReference type="EMBL" id="CP017675">
    <property type="protein sequence ID" value="APB32411.1"/>
    <property type="molecule type" value="Genomic_DNA"/>
</dbReference>
<accession>A0A1J0A909</accession>